<keyword evidence="1" id="KW-0678">Repressor</keyword>
<dbReference type="Gene3D" id="1.10.1660.10">
    <property type="match status" value="1"/>
</dbReference>
<dbReference type="PROSITE" id="PS50937">
    <property type="entry name" value="HTH_MERR_2"/>
    <property type="match status" value="1"/>
</dbReference>
<evidence type="ECO:0000313" key="6">
    <source>
        <dbReference type="Proteomes" id="UP000288197"/>
    </source>
</evidence>
<dbReference type="Pfam" id="PF13411">
    <property type="entry name" value="MerR_1"/>
    <property type="match status" value="1"/>
</dbReference>
<keyword evidence="4" id="KW-0804">Transcription</keyword>
<dbReference type="SUPFAM" id="SSF46955">
    <property type="entry name" value="Putative DNA-binding domain"/>
    <property type="match status" value="1"/>
</dbReference>
<dbReference type="InterPro" id="IPR047057">
    <property type="entry name" value="MerR_fam"/>
</dbReference>
<dbReference type="InterPro" id="IPR009061">
    <property type="entry name" value="DNA-bd_dom_put_sf"/>
</dbReference>
<dbReference type="InterPro" id="IPR011256">
    <property type="entry name" value="Reg_factor_effector_dom_sf"/>
</dbReference>
<dbReference type="GO" id="GO:0003700">
    <property type="term" value="F:DNA-binding transcription factor activity"/>
    <property type="evidence" value="ECO:0007669"/>
    <property type="project" value="InterPro"/>
</dbReference>
<dbReference type="PANTHER" id="PTHR30204">
    <property type="entry name" value="REDOX-CYCLING DRUG-SENSING TRANSCRIPTIONAL ACTIVATOR SOXR"/>
    <property type="match status" value="1"/>
</dbReference>
<dbReference type="OrthoDB" id="9773308at2"/>
<protein>
    <submittedName>
        <fullName evidence="5">Uncharacterized protein</fullName>
    </submittedName>
</protein>
<dbReference type="Gene3D" id="3.20.80.10">
    <property type="entry name" value="Regulatory factor, effector binding domain"/>
    <property type="match status" value="1"/>
</dbReference>
<evidence type="ECO:0000256" key="3">
    <source>
        <dbReference type="ARBA" id="ARBA00023125"/>
    </source>
</evidence>
<dbReference type="GeneID" id="63145388"/>
<evidence type="ECO:0000256" key="1">
    <source>
        <dbReference type="ARBA" id="ARBA00022491"/>
    </source>
</evidence>
<proteinExistence type="predicted"/>
<dbReference type="AlphaFoldDB" id="A0A369B3C6"/>
<dbReference type="RefSeq" id="WP_114288683.1">
    <property type="nucleotide sequence ID" value="NZ_JBEFOT010000006.1"/>
</dbReference>
<gene>
    <name evidence="5" type="ORF">CBF32_01620</name>
</gene>
<reference evidence="5 6" key="1">
    <citation type="submission" date="2017-05" db="EMBL/GenBank/DDBJ databases">
        <title>Vagococcus spp. assemblies.</title>
        <authorList>
            <person name="Gulvik C.A."/>
        </authorList>
    </citation>
    <scope>NUCLEOTIDE SEQUENCE [LARGE SCALE GENOMIC DNA]</scope>
    <source>
        <strain evidence="5 6">NCFB 2497</strain>
    </source>
</reference>
<dbReference type="Pfam" id="PF06445">
    <property type="entry name" value="GyrI-like"/>
    <property type="match status" value="1"/>
</dbReference>
<keyword evidence="3" id="KW-0238">DNA-binding</keyword>
<dbReference type="InterPro" id="IPR029442">
    <property type="entry name" value="GyrI-like"/>
</dbReference>
<dbReference type="InterPro" id="IPR000551">
    <property type="entry name" value="MerR-type_HTH_dom"/>
</dbReference>
<name>A0A369B3C6_9ENTE</name>
<organism evidence="5 6">
    <name type="scientific">Vagococcus fluvialis</name>
    <dbReference type="NCBI Taxonomy" id="2738"/>
    <lineage>
        <taxon>Bacteria</taxon>
        <taxon>Bacillati</taxon>
        <taxon>Bacillota</taxon>
        <taxon>Bacilli</taxon>
        <taxon>Lactobacillales</taxon>
        <taxon>Enterococcaceae</taxon>
        <taxon>Vagococcus</taxon>
    </lineage>
</organism>
<sequence>MYPIGTFSKLVDVSVKTLRYYHEIDLFSPSYIEPKTNYRYYSFNKFFEIEKIKLFKSFGLSLDEIKVLITTDFSTMNTLLVEQQKTLNDEKRKIENQLSLIEEMLKTDKKKIHTSFTISHVKFEERDITTVLSVREEIDLNNINLLVKKLFEKAYAYNIELVGNLMVSLTIGSPLSDVEVMMEISNESLLKEEPVDIKLIEGGQYAYLYFKGLYSDLHYAYEKLSEYAIDDNYVFIEEYVEGLVPKDLDKPLLVRPNIEKHPETFVTKLLLKL</sequence>
<dbReference type="SUPFAM" id="SSF55136">
    <property type="entry name" value="Probable bacterial effector-binding domain"/>
    <property type="match status" value="1"/>
</dbReference>
<evidence type="ECO:0000256" key="2">
    <source>
        <dbReference type="ARBA" id="ARBA00023015"/>
    </source>
</evidence>
<dbReference type="PANTHER" id="PTHR30204:SF69">
    <property type="entry name" value="MERR-FAMILY TRANSCRIPTIONAL REGULATOR"/>
    <property type="match status" value="1"/>
</dbReference>
<keyword evidence="6" id="KW-1185">Reference proteome</keyword>
<evidence type="ECO:0000256" key="4">
    <source>
        <dbReference type="ARBA" id="ARBA00023163"/>
    </source>
</evidence>
<keyword evidence="2" id="KW-0805">Transcription regulation</keyword>
<dbReference type="EMBL" id="NGJX01000001">
    <property type="protein sequence ID" value="RSU05723.1"/>
    <property type="molecule type" value="Genomic_DNA"/>
</dbReference>
<accession>A0A369B3C6</accession>
<dbReference type="SMART" id="SM00422">
    <property type="entry name" value="HTH_MERR"/>
    <property type="match status" value="1"/>
</dbReference>
<dbReference type="GO" id="GO:0003677">
    <property type="term" value="F:DNA binding"/>
    <property type="evidence" value="ECO:0007669"/>
    <property type="project" value="UniProtKB-KW"/>
</dbReference>
<dbReference type="Proteomes" id="UP000288197">
    <property type="component" value="Unassembled WGS sequence"/>
</dbReference>
<evidence type="ECO:0000313" key="5">
    <source>
        <dbReference type="EMBL" id="RSU05723.1"/>
    </source>
</evidence>
<comment type="caution">
    <text evidence="5">The sequence shown here is derived from an EMBL/GenBank/DDBJ whole genome shotgun (WGS) entry which is preliminary data.</text>
</comment>